<comment type="similarity">
    <text evidence="1">Belongs to the metallo-dependent hydrolases superfamily. CpsB/CapC family.</text>
</comment>
<evidence type="ECO:0000256" key="3">
    <source>
        <dbReference type="ARBA" id="ARBA00022801"/>
    </source>
</evidence>
<reference evidence="5 6" key="1">
    <citation type="submission" date="2016-07" db="EMBL/GenBank/DDBJ databases">
        <title>Genome analysis of Flavihumibacter stibioxidans YS-17.</title>
        <authorList>
            <person name="Shi K."/>
            <person name="Han Y."/>
            <person name="Wang G."/>
        </authorList>
    </citation>
    <scope>NUCLEOTIDE SEQUENCE [LARGE SCALE GENOMIC DNA]</scope>
    <source>
        <strain evidence="5 6">YS-17</strain>
    </source>
</reference>
<evidence type="ECO:0000256" key="2">
    <source>
        <dbReference type="ARBA" id="ARBA00013064"/>
    </source>
</evidence>
<evidence type="ECO:0000313" key="6">
    <source>
        <dbReference type="Proteomes" id="UP000765802"/>
    </source>
</evidence>
<dbReference type="PANTHER" id="PTHR39181:SF1">
    <property type="entry name" value="TYROSINE-PROTEIN PHOSPHATASE YWQE"/>
    <property type="match status" value="1"/>
</dbReference>
<proteinExistence type="inferred from homology"/>
<evidence type="ECO:0000256" key="4">
    <source>
        <dbReference type="ARBA" id="ARBA00051722"/>
    </source>
</evidence>
<gene>
    <name evidence="5" type="ORF">BC349_08210</name>
</gene>
<dbReference type="Gene3D" id="3.20.20.140">
    <property type="entry name" value="Metal-dependent hydrolases"/>
    <property type="match status" value="1"/>
</dbReference>
<organism evidence="5 6">
    <name type="scientific">Flavihumibacter stibioxidans</name>
    <dbReference type="NCBI Taxonomy" id="1834163"/>
    <lineage>
        <taxon>Bacteria</taxon>
        <taxon>Pseudomonadati</taxon>
        <taxon>Bacteroidota</taxon>
        <taxon>Chitinophagia</taxon>
        <taxon>Chitinophagales</taxon>
        <taxon>Chitinophagaceae</taxon>
        <taxon>Flavihumibacter</taxon>
    </lineage>
</organism>
<protein>
    <recommendedName>
        <fullName evidence="2">protein-tyrosine-phosphatase</fullName>
        <ecNumber evidence="2">3.1.3.48</ecNumber>
    </recommendedName>
</protein>
<dbReference type="RefSeq" id="WP_187256346.1">
    <property type="nucleotide sequence ID" value="NZ_JBHULF010000014.1"/>
</dbReference>
<evidence type="ECO:0000313" key="5">
    <source>
        <dbReference type="EMBL" id="MBC6491010.1"/>
    </source>
</evidence>
<dbReference type="Pfam" id="PF19567">
    <property type="entry name" value="CpsB_CapC"/>
    <property type="match status" value="1"/>
</dbReference>
<dbReference type="Proteomes" id="UP000765802">
    <property type="component" value="Unassembled WGS sequence"/>
</dbReference>
<name>A0ABR7M7L6_9BACT</name>
<dbReference type="InterPro" id="IPR016195">
    <property type="entry name" value="Pol/histidinol_Pase-like"/>
</dbReference>
<comment type="catalytic activity">
    <reaction evidence="4">
        <text>O-phospho-L-tyrosyl-[protein] + H2O = L-tyrosyl-[protein] + phosphate</text>
        <dbReference type="Rhea" id="RHEA:10684"/>
        <dbReference type="Rhea" id="RHEA-COMP:10136"/>
        <dbReference type="Rhea" id="RHEA-COMP:20101"/>
        <dbReference type="ChEBI" id="CHEBI:15377"/>
        <dbReference type="ChEBI" id="CHEBI:43474"/>
        <dbReference type="ChEBI" id="CHEBI:46858"/>
        <dbReference type="ChEBI" id="CHEBI:61978"/>
        <dbReference type="EC" id="3.1.3.48"/>
    </reaction>
</comment>
<dbReference type="PANTHER" id="PTHR39181">
    <property type="entry name" value="TYROSINE-PROTEIN PHOSPHATASE YWQE"/>
    <property type="match status" value="1"/>
</dbReference>
<dbReference type="EC" id="3.1.3.48" evidence="2"/>
<keyword evidence="6" id="KW-1185">Reference proteome</keyword>
<evidence type="ECO:0000256" key="1">
    <source>
        <dbReference type="ARBA" id="ARBA00005750"/>
    </source>
</evidence>
<accession>A0ABR7M7L6</accession>
<comment type="caution">
    <text evidence="5">The sequence shown here is derived from an EMBL/GenBank/DDBJ whole genome shotgun (WGS) entry which is preliminary data.</text>
</comment>
<dbReference type="EMBL" id="MBUA01000012">
    <property type="protein sequence ID" value="MBC6491010.1"/>
    <property type="molecule type" value="Genomic_DNA"/>
</dbReference>
<keyword evidence="3" id="KW-0378">Hydrolase</keyword>
<dbReference type="InterPro" id="IPR016667">
    <property type="entry name" value="Caps_polysacc_synth_CpsB/CapC"/>
</dbReference>
<sequence length="248" mass="28239">MFSIFRRNKPSSRIDLSGIGTDMHSHLLPGIDDGSPDTDTSLELIKGLEELGFRNFITTPHVLWDLYRNTDETIGQAGDELKLAAERAGRSLQLSAAAEYMMDDHFTEMLRNKVPLRTLAQNFVLVEFSFVSLPFDWKQVFFDLQIQGYIPVLAHPERYNYLSAQPSIFREIADMGVLLQVNLNSLTGYYGKPALQLAQWLIKQNLVSFLGSDLHHQRHLEALRVSPSLQPMVEHILDNGRLLNSLWT</sequence>
<dbReference type="SUPFAM" id="SSF89550">
    <property type="entry name" value="PHP domain-like"/>
    <property type="match status" value="1"/>
</dbReference>